<name>A0A803NAI7_CHEQI</name>
<evidence type="ECO:0000313" key="2">
    <source>
        <dbReference type="Proteomes" id="UP000596660"/>
    </source>
</evidence>
<dbReference type="Gramene" id="AUR62043015-RA">
    <property type="protein sequence ID" value="AUR62043015-RA:cds"/>
    <property type="gene ID" value="AUR62043015"/>
</dbReference>
<dbReference type="PANTHER" id="PTHR46234">
    <property type="entry name" value="ALPHA/BETA-HYDROLASES SUPERFAMILY PROTEIN"/>
    <property type="match status" value="1"/>
</dbReference>
<accession>A0A803NAI7</accession>
<sequence length="208" mass="23023">MVKQGRSHRCALIDIDDDQANFEKLGLPCRVCTDYRSTDALTSPLPNPPIHGQPPHLDLRCTATPSLHYTGFDVTEISEDSQEDLEGLDASALHISNLLSTEPTDVVAYKFGEKSAQALTSAGFRNLTFKNFDGYVQASMSFAKTTVNHLQSVCFTGFCLVNLFNRRGIMFGHTAGLVITLYLWRQQATIAEVSDFCQLILLMRADAE</sequence>
<protein>
    <submittedName>
        <fullName evidence="1">Uncharacterized protein</fullName>
    </submittedName>
</protein>
<keyword evidence="2" id="KW-1185">Reference proteome</keyword>
<reference evidence="1" key="2">
    <citation type="submission" date="2021-03" db="UniProtKB">
        <authorList>
            <consortium name="EnsemblPlants"/>
        </authorList>
    </citation>
    <scope>IDENTIFICATION</scope>
</reference>
<dbReference type="AlphaFoldDB" id="A0A803NAI7"/>
<organism evidence="1 2">
    <name type="scientific">Chenopodium quinoa</name>
    <name type="common">Quinoa</name>
    <dbReference type="NCBI Taxonomy" id="63459"/>
    <lineage>
        <taxon>Eukaryota</taxon>
        <taxon>Viridiplantae</taxon>
        <taxon>Streptophyta</taxon>
        <taxon>Embryophyta</taxon>
        <taxon>Tracheophyta</taxon>
        <taxon>Spermatophyta</taxon>
        <taxon>Magnoliopsida</taxon>
        <taxon>eudicotyledons</taxon>
        <taxon>Gunneridae</taxon>
        <taxon>Pentapetalae</taxon>
        <taxon>Caryophyllales</taxon>
        <taxon>Chenopodiaceae</taxon>
        <taxon>Chenopodioideae</taxon>
        <taxon>Atripliceae</taxon>
        <taxon>Chenopodium</taxon>
    </lineage>
</organism>
<dbReference type="Proteomes" id="UP000596660">
    <property type="component" value="Unplaced"/>
</dbReference>
<evidence type="ECO:0000313" key="1">
    <source>
        <dbReference type="EnsemblPlants" id="AUR62043015-RA:cds"/>
    </source>
</evidence>
<reference evidence="1" key="1">
    <citation type="journal article" date="2017" name="Nature">
        <title>The genome of Chenopodium quinoa.</title>
        <authorList>
            <person name="Jarvis D.E."/>
            <person name="Ho Y.S."/>
            <person name="Lightfoot D.J."/>
            <person name="Schmoeckel S.M."/>
            <person name="Li B."/>
            <person name="Borm T.J.A."/>
            <person name="Ohyanagi H."/>
            <person name="Mineta K."/>
            <person name="Michell C.T."/>
            <person name="Saber N."/>
            <person name="Kharbatia N.M."/>
            <person name="Rupper R.R."/>
            <person name="Sharp A.R."/>
            <person name="Dally N."/>
            <person name="Boughton B.A."/>
            <person name="Woo Y.H."/>
            <person name="Gao G."/>
            <person name="Schijlen E.G.W.M."/>
            <person name="Guo X."/>
            <person name="Momin A.A."/>
            <person name="Negrao S."/>
            <person name="Al-Babili S."/>
            <person name="Gehring C."/>
            <person name="Roessner U."/>
            <person name="Jung C."/>
            <person name="Murphy K."/>
            <person name="Arold S.T."/>
            <person name="Gojobori T."/>
            <person name="van der Linden C.G."/>
            <person name="van Loo E.N."/>
            <person name="Jellen E.N."/>
            <person name="Maughan P.J."/>
            <person name="Tester M."/>
        </authorList>
    </citation>
    <scope>NUCLEOTIDE SEQUENCE [LARGE SCALE GENOMIC DNA]</scope>
    <source>
        <strain evidence="1">cv. PI 614886</strain>
    </source>
</reference>
<dbReference type="EnsemblPlants" id="AUR62043015-RA">
    <property type="protein sequence ID" value="AUR62043015-RA:cds"/>
    <property type="gene ID" value="AUR62043015"/>
</dbReference>
<proteinExistence type="predicted"/>